<dbReference type="Proteomes" id="UP000548726">
    <property type="component" value="Unassembled WGS sequence"/>
</dbReference>
<accession>A0A6V8IBU8</accession>
<keyword evidence="3 6" id="KW-0418">Kinase</keyword>
<dbReference type="Pfam" id="PF02782">
    <property type="entry name" value="FGGY_C"/>
    <property type="match status" value="1"/>
</dbReference>
<evidence type="ECO:0000259" key="4">
    <source>
        <dbReference type="Pfam" id="PF00370"/>
    </source>
</evidence>
<evidence type="ECO:0000256" key="1">
    <source>
        <dbReference type="ARBA" id="ARBA00009156"/>
    </source>
</evidence>
<comment type="caution">
    <text evidence="6">The sequence shown here is derived from an EMBL/GenBank/DDBJ whole genome shotgun (WGS) entry which is preliminary data.</text>
</comment>
<sequence length="496" mass="53197">MMSHDQDALLLAIDAGGTAVKVALFDSQGGIVRLRNAEVTTNHYPDGRVERDPDAFWQATVRAIRDVLEGGFAKRLKGVGGTGFGNGVFLVDAEGRPTHPGIVSVDHRAQPVADRILKNGDDQTLGQMNGHRPWGGQTLIQLVGLSENLPDVMLATRWALACKDFIRLRLTDAALTDPSDASGGGLMNLRRKDYATEAFSLLRQSGLMEKLPEIVASSGIAGRISARAAAETGLPEGLPVAGSMMDVASCALGAGVITPDRMVMIAGTWAINGMETSGDDTGKYPLLNMLYRDHARLVAEGSPSSAANLGWYLKHALGDRISVPEALTIAETCPVDARRCYFLPYIHGPSPWQASFLRLSATDNEASMIRAICEGVAFEHRRHAEALLEYGNGEWPEMIRLTGGAARSPFWGQIFADVCNKPVEIVDTPEVGALGGAICAAVASGLYATLEEAVAKMSRVSCRLEPVPDHVAILEERYHEFSRLDRGMKALLSAAP</sequence>
<proteinExistence type="inferred from homology"/>
<dbReference type="InterPro" id="IPR018484">
    <property type="entry name" value="FGGY_N"/>
</dbReference>
<dbReference type="InterPro" id="IPR018485">
    <property type="entry name" value="FGGY_C"/>
</dbReference>
<reference evidence="6 7" key="1">
    <citation type="journal article" date="2020" name="Cell Rep.">
        <title>Local necrotic cells trigger systemic immune activation via gut microbiome dysbiosis in Drosophila.</title>
        <authorList>
            <person name="Kosakamoto H."/>
            <person name="Yamauchi T."/>
            <person name="Akuzawa-Tokita Y."/>
            <person name="Nishimura K."/>
            <person name="Soga T."/>
            <person name="Murakami T."/>
            <person name="Mori H."/>
            <person name="Yamamoto K."/>
            <person name="Miyazaki R."/>
            <person name="Koto A."/>
            <person name="Miura M."/>
            <person name="Obata F."/>
        </authorList>
    </citation>
    <scope>NUCLEOTIDE SEQUENCE [LARGE SCALE GENOMIC DNA]</scope>
    <source>
        <strain evidence="6 7">Ai</strain>
    </source>
</reference>
<dbReference type="EMBL" id="BLJP01000014">
    <property type="protein sequence ID" value="GFE94547.1"/>
    <property type="molecule type" value="Genomic_DNA"/>
</dbReference>
<organism evidence="6 7">
    <name type="scientific">Acetobacter persici</name>
    <dbReference type="NCBI Taxonomy" id="1076596"/>
    <lineage>
        <taxon>Bacteria</taxon>
        <taxon>Pseudomonadati</taxon>
        <taxon>Pseudomonadota</taxon>
        <taxon>Alphaproteobacteria</taxon>
        <taxon>Acetobacterales</taxon>
        <taxon>Acetobacteraceae</taxon>
        <taxon>Acetobacter</taxon>
    </lineage>
</organism>
<dbReference type="RefSeq" id="WP_202205825.1">
    <property type="nucleotide sequence ID" value="NZ_BLJP01000014.1"/>
</dbReference>
<evidence type="ECO:0000313" key="6">
    <source>
        <dbReference type="EMBL" id="GFE94547.1"/>
    </source>
</evidence>
<protein>
    <submittedName>
        <fullName evidence="6">Carbohydrate kinase</fullName>
    </submittedName>
</protein>
<dbReference type="InterPro" id="IPR043129">
    <property type="entry name" value="ATPase_NBD"/>
</dbReference>
<comment type="similarity">
    <text evidence="1">Belongs to the FGGY kinase family.</text>
</comment>
<evidence type="ECO:0000313" key="7">
    <source>
        <dbReference type="Proteomes" id="UP000548726"/>
    </source>
</evidence>
<dbReference type="GO" id="GO:0016301">
    <property type="term" value="F:kinase activity"/>
    <property type="evidence" value="ECO:0007669"/>
    <property type="project" value="UniProtKB-KW"/>
</dbReference>
<name>A0A6V8IBU8_9PROT</name>
<dbReference type="SUPFAM" id="SSF53067">
    <property type="entry name" value="Actin-like ATPase domain"/>
    <property type="match status" value="2"/>
</dbReference>
<dbReference type="PIRSF" id="PIRSF000538">
    <property type="entry name" value="GlpK"/>
    <property type="match status" value="1"/>
</dbReference>
<dbReference type="Pfam" id="PF00370">
    <property type="entry name" value="FGGY_N"/>
    <property type="match status" value="1"/>
</dbReference>
<dbReference type="InterPro" id="IPR000577">
    <property type="entry name" value="Carb_kinase_FGGY"/>
</dbReference>
<evidence type="ECO:0000256" key="3">
    <source>
        <dbReference type="ARBA" id="ARBA00022777"/>
    </source>
</evidence>
<keyword evidence="7" id="KW-1185">Reference proteome</keyword>
<gene>
    <name evidence="6" type="ORF">DmAi_26060</name>
</gene>
<dbReference type="InterPro" id="IPR050406">
    <property type="entry name" value="FGGY_Carb_Kinase"/>
</dbReference>
<feature type="domain" description="Carbohydrate kinase FGGY N-terminal" evidence="4">
    <location>
        <begin position="10"/>
        <end position="253"/>
    </location>
</feature>
<keyword evidence="2" id="KW-0808">Transferase</keyword>
<dbReference type="AlphaFoldDB" id="A0A6V8IBU8"/>
<dbReference type="Gene3D" id="3.30.420.40">
    <property type="match status" value="2"/>
</dbReference>
<dbReference type="PANTHER" id="PTHR43095">
    <property type="entry name" value="SUGAR KINASE"/>
    <property type="match status" value="1"/>
</dbReference>
<dbReference type="GO" id="GO:0005975">
    <property type="term" value="P:carbohydrate metabolic process"/>
    <property type="evidence" value="ECO:0007669"/>
    <property type="project" value="InterPro"/>
</dbReference>
<dbReference type="PANTHER" id="PTHR43095:SF3">
    <property type="entry name" value="L-XYLULOSE_3-KETO-L-GULONATE KINASE"/>
    <property type="match status" value="1"/>
</dbReference>
<feature type="domain" description="Carbohydrate kinase FGGY C-terminal" evidence="5">
    <location>
        <begin position="263"/>
        <end position="443"/>
    </location>
</feature>
<evidence type="ECO:0000256" key="2">
    <source>
        <dbReference type="ARBA" id="ARBA00022679"/>
    </source>
</evidence>
<dbReference type="CDD" id="cd07802">
    <property type="entry name" value="ASKHA_NBD_FGGY_EcLyxK-like"/>
    <property type="match status" value="1"/>
</dbReference>
<evidence type="ECO:0000259" key="5">
    <source>
        <dbReference type="Pfam" id="PF02782"/>
    </source>
</evidence>